<gene>
    <name evidence="1" type="ORF">HaLaN_14921</name>
</gene>
<reference evidence="1 2" key="1">
    <citation type="submission" date="2020-02" db="EMBL/GenBank/DDBJ databases">
        <title>Draft genome sequence of Haematococcus lacustris strain NIES-144.</title>
        <authorList>
            <person name="Morimoto D."/>
            <person name="Nakagawa S."/>
            <person name="Yoshida T."/>
            <person name="Sawayama S."/>
        </authorList>
    </citation>
    <scope>NUCLEOTIDE SEQUENCE [LARGE SCALE GENOMIC DNA]</scope>
    <source>
        <strain evidence="1 2">NIES-144</strain>
    </source>
</reference>
<feature type="non-terminal residue" evidence="1">
    <location>
        <position position="1"/>
    </location>
</feature>
<organism evidence="1 2">
    <name type="scientific">Haematococcus lacustris</name>
    <name type="common">Green alga</name>
    <name type="synonym">Haematococcus pluvialis</name>
    <dbReference type="NCBI Taxonomy" id="44745"/>
    <lineage>
        <taxon>Eukaryota</taxon>
        <taxon>Viridiplantae</taxon>
        <taxon>Chlorophyta</taxon>
        <taxon>core chlorophytes</taxon>
        <taxon>Chlorophyceae</taxon>
        <taxon>CS clade</taxon>
        <taxon>Chlamydomonadales</taxon>
        <taxon>Haematococcaceae</taxon>
        <taxon>Haematococcus</taxon>
    </lineage>
</organism>
<dbReference type="AlphaFoldDB" id="A0A699ZGG7"/>
<comment type="caution">
    <text evidence="1">The sequence shown here is derived from an EMBL/GenBank/DDBJ whole genome shotgun (WGS) entry which is preliminary data.</text>
</comment>
<proteinExistence type="predicted"/>
<dbReference type="Proteomes" id="UP000485058">
    <property type="component" value="Unassembled WGS sequence"/>
</dbReference>
<dbReference type="EMBL" id="BLLF01001257">
    <property type="protein sequence ID" value="GFH18166.1"/>
    <property type="molecule type" value="Genomic_DNA"/>
</dbReference>
<accession>A0A699ZGG7</accession>
<name>A0A699ZGG7_HAELA</name>
<keyword evidence="2" id="KW-1185">Reference proteome</keyword>
<protein>
    <submittedName>
        <fullName evidence="1">Uncharacterized protein</fullName>
    </submittedName>
</protein>
<evidence type="ECO:0000313" key="1">
    <source>
        <dbReference type="EMBL" id="GFH18166.1"/>
    </source>
</evidence>
<sequence>VYLDHKWARQRLRLYRAQDRALEQFIKKLEKEMAEIFM</sequence>
<evidence type="ECO:0000313" key="2">
    <source>
        <dbReference type="Proteomes" id="UP000485058"/>
    </source>
</evidence>